<comment type="caution">
    <text evidence="2">The sequence shown here is derived from an EMBL/GenBank/DDBJ whole genome shotgun (WGS) entry which is preliminary data.</text>
</comment>
<evidence type="ECO:0000313" key="3">
    <source>
        <dbReference type="Proteomes" id="UP001499933"/>
    </source>
</evidence>
<dbReference type="InterPro" id="IPR006311">
    <property type="entry name" value="TAT_signal"/>
</dbReference>
<evidence type="ECO:0000256" key="1">
    <source>
        <dbReference type="SAM" id="SignalP"/>
    </source>
</evidence>
<dbReference type="EMBL" id="BAAAOG010000001">
    <property type="protein sequence ID" value="GAA1944808.1"/>
    <property type="molecule type" value="Genomic_DNA"/>
</dbReference>
<sequence length="615" mass="66169">MKRSIRRRFTPVALGAAAAIVVGLLSAAPASAAPPDCVQSAPNAPMQITADCIDPQFTQPVIDSETDETLPVPHHRVSGHFEGTNIKFNIYLHAQADKAKWDGRFFQYTYPTVFVAGASTAVASDRAIGFALASGGYAVHAGNGSVSLGYRYSAAAAKFAKTLAAKYYGGDRQIFGYLYGPSGGSYQVIGAAENTEGIWQGYVPMVQGVPQPSSYNFEGRSAAELILSGKAAQIRDAILPGGSGNPYATLDPAERAMLKEMLALGIPLKAWENADYLLGYDAKYYGAGLASDDPLAYDPTYVDDFWNSPGYLGTENSPLGQRVRERLAEMGDTIGHRWNIAKRFAYRYQLPPAGQGWIGLDQFRNPDGTPIYPQRPVGEPSFAPVVSGNAAFDGSINGKVIVVSNLYDSDALPWHTDWYRHRVEASLGGAAADSYRVYFTDHADHQDEAPTGLRASTLVNYYGMVEQALRDVAQWAEHGVPAPASTRYSIKDTQISVSPFSLIRQGIQPTVDIVSLGGTIKAKVGKPVTIVATARTPLGGGKIIAAEWDYEGEGTFVPGLAGKPQKIEAITTKYTFTQPGTYVVSVKVTAERDGNVNAKYALLQNIDRVRVVVTK</sequence>
<accession>A0ABN2Q7S9</accession>
<reference evidence="2 3" key="1">
    <citation type="journal article" date="2019" name="Int. J. Syst. Evol. Microbiol.">
        <title>The Global Catalogue of Microorganisms (GCM) 10K type strain sequencing project: providing services to taxonomists for standard genome sequencing and annotation.</title>
        <authorList>
            <consortium name="The Broad Institute Genomics Platform"/>
            <consortium name="The Broad Institute Genome Sequencing Center for Infectious Disease"/>
            <person name="Wu L."/>
            <person name="Ma J."/>
        </authorList>
    </citation>
    <scope>NUCLEOTIDE SEQUENCE [LARGE SCALE GENOMIC DNA]</scope>
    <source>
        <strain evidence="2 3">JCM 14901</strain>
    </source>
</reference>
<dbReference type="SUPFAM" id="SSF49299">
    <property type="entry name" value="PKD domain"/>
    <property type="match status" value="1"/>
</dbReference>
<dbReference type="Proteomes" id="UP001499933">
    <property type="component" value="Unassembled WGS sequence"/>
</dbReference>
<keyword evidence="1" id="KW-0732">Signal</keyword>
<protein>
    <recommendedName>
        <fullName evidence="4">PKD domain-containing protein</fullName>
    </recommendedName>
</protein>
<dbReference type="Gene3D" id="2.60.40.10">
    <property type="entry name" value="Immunoglobulins"/>
    <property type="match status" value="1"/>
</dbReference>
<proteinExistence type="predicted"/>
<dbReference type="InterPro" id="IPR035986">
    <property type="entry name" value="PKD_dom_sf"/>
</dbReference>
<dbReference type="RefSeq" id="WP_344090509.1">
    <property type="nucleotide sequence ID" value="NZ_BAAAOG010000001.1"/>
</dbReference>
<dbReference type="PROSITE" id="PS51318">
    <property type="entry name" value="TAT"/>
    <property type="match status" value="1"/>
</dbReference>
<dbReference type="CDD" id="cd00146">
    <property type="entry name" value="PKD"/>
    <property type="match status" value="1"/>
</dbReference>
<organism evidence="2 3">
    <name type="scientific">Microbacterium deminutum</name>
    <dbReference type="NCBI Taxonomy" id="344164"/>
    <lineage>
        <taxon>Bacteria</taxon>
        <taxon>Bacillati</taxon>
        <taxon>Actinomycetota</taxon>
        <taxon>Actinomycetes</taxon>
        <taxon>Micrococcales</taxon>
        <taxon>Microbacteriaceae</taxon>
        <taxon>Microbacterium</taxon>
    </lineage>
</organism>
<name>A0ABN2Q7S9_9MICO</name>
<evidence type="ECO:0008006" key="4">
    <source>
        <dbReference type="Google" id="ProtNLM"/>
    </source>
</evidence>
<keyword evidence="3" id="KW-1185">Reference proteome</keyword>
<feature type="chain" id="PRO_5045706424" description="PKD domain-containing protein" evidence="1">
    <location>
        <begin position="33"/>
        <end position="615"/>
    </location>
</feature>
<evidence type="ECO:0000313" key="2">
    <source>
        <dbReference type="EMBL" id="GAA1944808.1"/>
    </source>
</evidence>
<dbReference type="InterPro" id="IPR013783">
    <property type="entry name" value="Ig-like_fold"/>
</dbReference>
<gene>
    <name evidence="2" type="ORF">GCM10009776_03350</name>
</gene>
<feature type="signal peptide" evidence="1">
    <location>
        <begin position="1"/>
        <end position="32"/>
    </location>
</feature>